<keyword evidence="7" id="KW-0539">Nucleus</keyword>
<dbReference type="OrthoDB" id="2399539at2759"/>
<dbReference type="GO" id="GO:0005634">
    <property type="term" value="C:nucleus"/>
    <property type="evidence" value="ECO:0007669"/>
    <property type="project" value="UniProtKB-SubCell"/>
</dbReference>
<dbReference type="STRING" id="1849047.A0A3D8Q4J7"/>
<comment type="caution">
    <text evidence="10">The sequence shown here is derived from an EMBL/GenBank/DDBJ whole genome shotgun (WGS) entry which is preliminary data.</text>
</comment>
<evidence type="ECO:0000313" key="10">
    <source>
        <dbReference type="EMBL" id="RDW56751.1"/>
    </source>
</evidence>
<dbReference type="AlphaFoldDB" id="A0A3D8Q4J7"/>
<keyword evidence="3" id="KW-0862">Zinc</keyword>
<comment type="subcellular location">
    <subcellularLocation>
        <location evidence="1">Nucleus</location>
    </subcellularLocation>
</comment>
<evidence type="ECO:0000256" key="6">
    <source>
        <dbReference type="ARBA" id="ARBA00023163"/>
    </source>
</evidence>
<evidence type="ECO:0000256" key="1">
    <source>
        <dbReference type="ARBA" id="ARBA00004123"/>
    </source>
</evidence>
<dbReference type="GO" id="GO:0006351">
    <property type="term" value="P:DNA-templated transcription"/>
    <property type="evidence" value="ECO:0007669"/>
    <property type="project" value="InterPro"/>
</dbReference>
<reference evidence="10 11" key="1">
    <citation type="journal article" date="2018" name="IMA Fungus">
        <title>IMA Genome-F 9: Draft genome sequence of Annulohypoxylon stygium, Aspergillus mulundensis, Berkeleyomyces basicola (syn. Thielaviopsis basicola), Ceratocystis smalleyi, two Cercospora beticola strains, Coleophoma cylindrospora, Fusarium fracticaudum, Phialophora cf. hyalina, and Morchella septimelata.</title>
        <authorList>
            <person name="Wingfield B.D."/>
            <person name="Bills G.F."/>
            <person name="Dong Y."/>
            <person name="Huang W."/>
            <person name="Nel W.J."/>
            <person name="Swalarsk-Parry B.S."/>
            <person name="Vaghefi N."/>
            <person name="Wilken P.M."/>
            <person name="An Z."/>
            <person name="de Beer Z.W."/>
            <person name="De Vos L."/>
            <person name="Chen L."/>
            <person name="Duong T.A."/>
            <person name="Gao Y."/>
            <person name="Hammerbacher A."/>
            <person name="Kikkert J.R."/>
            <person name="Li Y."/>
            <person name="Li H."/>
            <person name="Li K."/>
            <person name="Li Q."/>
            <person name="Liu X."/>
            <person name="Ma X."/>
            <person name="Naidoo K."/>
            <person name="Pethybridge S.J."/>
            <person name="Sun J."/>
            <person name="Steenkamp E.T."/>
            <person name="van der Nest M.A."/>
            <person name="van Wyk S."/>
            <person name="Wingfield M.J."/>
            <person name="Xiong C."/>
            <person name="Yue Q."/>
            <person name="Zhang X."/>
        </authorList>
    </citation>
    <scope>NUCLEOTIDE SEQUENCE [LARGE SCALE GENOMIC DNA]</scope>
    <source>
        <strain evidence="10 11">BP6252</strain>
    </source>
</reference>
<dbReference type="GO" id="GO:0043565">
    <property type="term" value="F:sequence-specific DNA binding"/>
    <property type="evidence" value="ECO:0007669"/>
    <property type="project" value="TreeGrafter"/>
</dbReference>
<evidence type="ECO:0000256" key="5">
    <source>
        <dbReference type="ARBA" id="ARBA00023125"/>
    </source>
</evidence>
<dbReference type="InterPro" id="IPR007219">
    <property type="entry name" value="XnlR_reg_dom"/>
</dbReference>
<evidence type="ECO:0000256" key="8">
    <source>
        <dbReference type="SAM" id="MobiDB-lite"/>
    </source>
</evidence>
<evidence type="ECO:0000256" key="7">
    <source>
        <dbReference type="ARBA" id="ARBA00023242"/>
    </source>
</evidence>
<keyword evidence="5" id="KW-0238">DNA-binding</keyword>
<evidence type="ECO:0000259" key="9">
    <source>
        <dbReference type="SMART" id="SM00906"/>
    </source>
</evidence>
<dbReference type="PANTHER" id="PTHR47782">
    <property type="entry name" value="ZN(II)2CYS6 TRANSCRIPTION FACTOR (EUROFUNG)-RELATED"/>
    <property type="match status" value="1"/>
</dbReference>
<keyword evidence="6" id="KW-0804">Transcription</keyword>
<organism evidence="10 11">
    <name type="scientific">Coleophoma cylindrospora</name>
    <dbReference type="NCBI Taxonomy" id="1849047"/>
    <lineage>
        <taxon>Eukaryota</taxon>
        <taxon>Fungi</taxon>
        <taxon>Dikarya</taxon>
        <taxon>Ascomycota</taxon>
        <taxon>Pezizomycotina</taxon>
        <taxon>Leotiomycetes</taxon>
        <taxon>Helotiales</taxon>
        <taxon>Dermateaceae</taxon>
        <taxon>Coleophoma</taxon>
    </lineage>
</organism>
<accession>A0A3D8Q4J7</accession>
<dbReference type="Pfam" id="PF04082">
    <property type="entry name" value="Fungal_trans"/>
    <property type="match status" value="1"/>
</dbReference>
<evidence type="ECO:0000313" key="11">
    <source>
        <dbReference type="Proteomes" id="UP000256645"/>
    </source>
</evidence>
<keyword evidence="2" id="KW-0479">Metal-binding</keyword>
<name>A0A3D8Q4J7_9HELO</name>
<protein>
    <recommendedName>
        <fullName evidence="9">Xylanolytic transcriptional activator regulatory domain-containing protein</fullName>
    </recommendedName>
</protein>
<dbReference type="PANTHER" id="PTHR47782:SF1">
    <property type="entry name" value="PYRIMIDINE PATHWAY REGULATORY PROTEIN 1"/>
    <property type="match status" value="1"/>
</dbReference>
<dbReference type="Proteomes" id="UP000256645">
    <property type="component" value="Unassembled WGS sequence"/>
</dbReference>
<keyword evidence="4" id="KW-0805">Transcription regulation</keyword>
<evidence type="ECO:0000256" key="4">
    <source>
        <dbReference type="ARBA" id="ARBA00023015"/>
    </source>
</evidence>
<keyword evidence="11" id="KW-1185">Reference proteome</keyword>
<dbReference type="EMBL" id="PDLM01000029">
    <property type="protein sequence ID" value="RDW56751.1"/>
    <property type="molecule type" value="Genomic_DNA"/>
</dbReference>
<dbReference type="GO" id="GO:0008270">
    <property type="term" value="F:zinc ion binding"/>
    <property type="evidence" value="ECO:0007669"/>
    <property type="project" value="InterPro"/>
</dbReference>
<feature type="compositionally biased region" description="Polar residues" evidence="8">
    <location>
        <begin position="40"/>
        <end position="60"/>
    </location>
</feature>
<evidence type="ECO:0000256" key="3">
    <source>
        <dbReference type="ARBA" id="ARBA00022833"/>
    </source>
</evidence>
<feature type="region of interest" description="Disordered" evidence="8">
    <location>
        <begin position="40"/>
        <end position="82"/>
    </location>
</feature>
<feature type="domain" description="Xylanolytic transcriptional activator regulatory" evidence="9">
    <location>
        <begin position="277"/>
        <end position="351"/>
    </location>
</feature>
<dbReference type="InterPro" id="IPR052202">
    <property type="entry name" value="Yeast_MetPath_Reg"/>
</dbReference>
<dbReference type="SMART" id="SM00906">
    <property type="entry name" value="Fungal_trans"/>
    <property type="match status" value="1"/>
</dbReference>
<dbReference type="CDD" id="cd12148">
    <property type="entry name" value="fungal_TF_MHR"/>
    <property type="match status" value="1"/>
</dbReference>
<dbReference type="GO" id="GO:0045944">
    <property type="term" value="P:positive regulation of transcription by RNA polymerase II"/>
    <property type="evidence" value="ECO:0007669"/>
    <property type="project" value="TreeGrafter"/>
</dbReference>
<dbReference type="GO" id="GO:0000981">
    <property type="term" value="F:DNA-binding transcription factor activity, RNA polymerase II-specific"/>
    <property type="evidence" value="ECO:0007669"/>
    <property type="project" value="TreeGrafter"/>
</dbReference>
<evidence type="ECO:0000256" key="2">
    <source>
        <dbReference type="ARBA" id="ARBA00022723"/>
    </source>
</evidence>
<proteinExistence type="predicted"/>
<sequence length="651" mass="72741">MRVSDVVGESRRQSEVPRSYVTNLETQVELLKKELNELRQQAQHDSMLPSSKTAFSTASSVKHGGRPQDIIDEPNISAESSISDPRDLVKSMAFVMLGDSNAPRFMGTSSGITLAKMMVAAIRIDPSIPLSTTVSDPGVASTSGISAAASSLPPRRAADHIVDVYFQHRTPHFPILEREQVERAVDNIYYSTPLTHGTEHSRMVEKDLLTVYMVFAIGLCGMSIGDIGRPLQSEGCFNSAIRYLESVLTFSKNDLETLTTVLLFAQYVALCPSKGSLWQLTGMALRICIDMGLHWETESVLNMDPVILDARRRLFWTTYNFDRMLSITLGRPFGIVDPSISTALPNPFFGTSSFAGAQNTSYTDDSRTHYKRIANHVTALYRLRSEIKHVLYHQLRGTTLAYPRPNYSLWIRDIQPRLQEWRASIPSLSEVHPQSIFASQAWWNATYSNTLLLLHRPNPLIQSPSPESLRLCFDASCNAIQCIKALQREQKIAIIWIWTHHLVSAGLTMIYCLWHSAEIRETTSIDHIMNTMQSCTSVLSALAERFPGAAGCRNAFETLSAATLKWCVEKDPKSMQQKEAMFSTFLPASYQPASGYDSFELQVQPLHVSAEELLLMFPNDGLGSGESLSMAAQWPISSNFDFTMDLESMNE</sequence>
<gene>
    <name evidence="10" type="ORF">BP6252_13974</name>
</gene>